<feature type="domain" description="SHSP" evidence="3">
    <location>
        <begin position="32"/>
        <end position="146"/>
    </location>
</feature>
<comment type="similarity">
    <text evidence="1 2">Belongs to the small heat shock protein (HSP20) family.</text>
</comment>
<accession>A0A317DYY6</accession>
<dbReference type="Proteomes" id="UP000246077">
    <property type="component" value="Unassembled WGS sequence"/>
</dbReference>
<comment type="caution">
    <text evidence="4">The sequence shown here is derived from an EMBL/GenBank/DDBJ whole genome shotgun (WGS) entry which is preliminary data.</text>
</comment>
<dbReference type="Gene3D" id="2.60.40.790">
    <property type="match status" value="1"/>
</dbReference>
<organism evidence="4 5">
    <name type="scientific">Zavarzinia compransoris</name>
    <dbReference type="NCBI Taxonomy" id="1264899"/>
    <lineage>
        <taxon>Bacteria</taxon>
        <taxon>Pseudomonadati</taxon>
        <taxon>Pseudomonadota</taxon>
        <taxon>Alphaproteobacteria</taxon>
        <taxon>Rhodospirillales</taxon>
        <taxon>Zavarziniaceae</taxon>
        <taxon>Zavarzinia</taxon>
    </lineage>
</organism>
<dbReference type="OrthoDB" id="9808910at2"/>
<evidence type="ECO:0000259" key="3">
    <source>
        <dbReference type="PROSITE" id="PS01031"/>
    </source>
</evidence>
<dbReference type="SUPFAM" id="SSF49764">
    <property type="entry name" value="HSP20-like chaperones"/>
    <property type="match status" value="1"/>
</dbReference>
<sequence length="147" mass="15691">MTPTARTPAPFDLGHPFAAVRQEIDRLFADMAGLPAAAPRMDVTETDDAIVVTAELPGLEDEDVDVTLTGNLLTLRGEKKIEREEKGETRHVIERATGRFARALEVPAGLDPQAVKATMDKGVLTVTLPKPAAAPATGQRIVITRAA</sequence>
<dbReference type="EMBL" id="QGLF01000007">
    <property type="protein sequence ID" value="PWR18095.1"/>
    <property type="molecule type" value="Genomic_DNA"/>
</dbReference>
<evidence type="ECO:0000256" key="1">
    <source>
        <dbReference type="PROSITE-ProRule" id="PRU00285"/>
    </source>
</evidence>
<protein>
    <submittedName>
        <fullName evidence="4">Heat-shock protein</fullName>
    </submittedName>
</protein>
<dbReference type="PROSITE" id="PS01031">
    <property type="entry name" value="SHSP"/>
    <property type="match status" value="1"/>
</dbReference>
<dbReference type="InterPro" id="IPR008978">
    <property type="entry name" value="HSP20-like_chaperone"/>
</dbReference>
<evidence type="ECO:0000313" key="4">
    <source>
        <dbReference type="EMBL" id="PWR18095.1"/>
    </source>
</evidence>
<dbReference type="Pfam" id="PF00011">
    <property type="entry name" value="HSP20"/>
    <property type="match status" value="1"/>
</dbReference>
<gene>
    <name evidence="4" type="ORF">DKG75_21110</name>
</gene>
<evidence type="ECO:0000256" key="2">
    <source>
        <dbReference type="RuleBase" id="RU003616"/>
    </source>
</evidence>
<proteinExistence type="inferred from homology"/>
<dbReference type="InterPro" id="IPR031107">
    <property type="entry name" value="Small_HSP"/>
</dbReference>
<keyword evidence="5" id="KW-1185">Reference proteome</keyword>
<dbReference type="AlphaFoldDB" id="A0A317DYY6"/>
<dbReference type="CDD" id="cd06464">
    <property type="entry name" value="ACD_sHsps-like"/>
    <property type="match status" value="1"/>
</dbReference>
<reference evidence="5" key="1">
    <citation type="submission" date="2018-05" db="EMBL/GenBank/DDBJ databases">
        <title>Zavarzinia sp. HR-AS.</title>
        <authorList>
            <person name="Lee Y."/>
            <person name="Jeon C.O."/>
        </authorList>
    </citation>
    <scope>NUCLEOTIDE SEQUENCE [LARGE SCALE GENOMIC DNA]</scope>
    <source>
        <strain evidence="5">DSM 1231</strain>
    </source>
</reference>
<dbReference type="PANTHER" id="PTHR11527">
    <property type="entry name" value="HEAT-SHOCK PROTEIN 20 FAMILY MEMBER"/>
    <property type="match status" value="1"/>
</dbReference>
<dbReference type="InterPro" id="IPR002068">
    <property type="entry name" value="A-crystallin/Hsp20_dom"/>
</dbReference>
<name>A0A317DYY6_9PROT</name>
<evidence type="ECO:0000313" key="5">
    <source>
        <dbReference type="Proteomes" id="UP000246077"/>
    </source>
</evidence>